<dbReference type="Proteomes" id="UP000018208">
    <property type="component" value="Unassembled WGS sequence"/>
</dbReference>
<evidence type="ECO:0000313" key="2">
    <source>
        <dbReference type="EMBL" id="KAH0572166.1"/>
    </source>
</evidence>
<dbReference type="EMBL" id="KI546035">
    <property type="protein sequence ID" value="EST47758.1"/>
    <property type="molecule type" value="Genomic_DNA"/>
</dbReference>
<protein>
    <submittedName>
        <fullName evidence="1">Uncharacterized protein</fullName>
    </submittedName>
</protein>
<name>V6LU41_9EUKA</name>
<evidence type="ECO:0000313" key="1">
    <source>
        <dbReference type="EMBL" id="EST47758.1"/>
    </source>
</evidence>
<dbReference type="AlphaFoldDB" id="V6LU41"/>
<proteinExistence type="predicted"/>
<evidence type="ECO:0000313" key="3">
    <source>
        <dbReference type="Proteomes" id="UP000018208"/>
    </source>
</evidence>
<reference evidence="2" key="2">
    <citation type="submission" date="2020-12" db="EMBL/GenBank/DDBJ databases">
        <title>New Spironucleus salmonicida genome in near-complete chromosomes.</title>
        <authorList>
            <person name="Xu F."/>
            <person name="Kurt Z."/>
            <person name="Jimenez-Gonzalez A."/>
            <person name="Astvaldsson A."/>
            <person name="Andersson J.O."/>
            <person name="Svard S.G."/>
        </authorList>
    </citation>
    <scope>NUCLEOTIDE SEQUENCE</scope>
    <source>
        <strain evidence="2">ATCC 50377</strain>
    </source>
</reference>
<dbReference type="EMBL" id="AUWU02000006">
    <property type="protein sequence ID" value="KAH0572166.1"/>
    <property type="molecule type" value="Genomic_DNA"/>
</dbReference>
<dbReference type="VEuPathDB" id="GiardiaDB:SS50377_26375"/>
<accession>V6LU41</accession>
<organism evidence="1">
    <name type="scientific">Spironucleus salmonicida</name>
    <dbReference type="NCBI Taxonomy" id="348837"/>
    <lineage>
        <taxon>Eukaryota</taxon>
        <taxon>Metamonada</taxon>
        <taxon>Diplomonadida</taxon>
        <taxon>Hexamitidae</taxon>
        <taxon>Hexamitinae</taxon>
        <taxon>Spironucleus</taxon>
    </lineage>
</organism>
<reference evidence="1 2" key="1">
    <citation type="journal article" date="2014" name="PLoS Genet.">
        <title>The Genome of Spironucleus salmonicida Highlights a Fish Pathogen Adapted to Fluctuating Environments.</title>
        <authorList>
            <person name="Xu F."/>
            <person name="Jerlstrom-Hultqvist J."/>
            <person name="Einarsson E."/>
            <person name="Astvaldsson A."/>
            <person name="Svard S.G."/>
            <person name="Andersson J.O."/>
        </authorList>
    </citation>
    <scope>NUCLEOTIDE SEQUENCE</scope>
    <source>
        <strain evidence="2">ATCC 50377</strain>
    </source>
</reference>
<gene>
    <name evidence="1" type="ORF">SS50377_12157</name>
    <name evidence="2" type="ORF">SS50377_26375</name>
</gene>
<keyword evidence="3" id="KW-1185">Reference proteome</keyword>
<sequence>MHSQTPELPCITRPHCRQYIMKKNYTFMVKKNKSNLDRQPSQLSVPEKQTKFLDLQVVDLSECEVFSHIKMQRVIDIKENISLDEIQKQIMFDEKISSLKVKLKVNILNFKTYQSIPLKKMSQSINNIIDIFSNIVQQQEDTYVKLGYGIKFMKMKKELLSIV</sequence>